<evidence type="ECO:0000313" key="3">
    <source>
        <dbReference type="Ensembl" id="ENSCCRP00020040782.1"/>
    </source>
</evidence>
<evidence type="ECO:0000259" key="2">
    <source>
        <dbReference type="Pfam" id="PF07686"/>
    </source>
</evidence>
<dbReference type="Gene3D" id="2.60.40.10">
    <property type="entry name" value="Immunoglobulins"/>
    <property type="match status" value="1"/>
</dbReference>
<dbReference type="Pfam" id="PF07686">
    <property type="entry name" value="V-set"/>
    <property type="match status" value="1"/>
</dbReference>
<keyword evidence="1" id="KW-0472">Membrane</keyword>
<evidence type="ECO:0000256" key="1">
    <source>
        <dbReference type="SAM" id="Phobius"/>
    </source>
</evidence>
<dbReference type="SUPFAM" id="SSF48726">
    <property type="entry name" value="Immunoglobulin"/>
    <property type="match status" value="1"/>
</dbReference>
<sequence length="233" mass="26318">MACCLLKLKKGFNGKIMRKCKQTCLGTGDGLEPVNGLNSSVDGGWRNTRQNEQTRDLNISNIRRNQTGDYKMEINTSSMILHRKLRINFSVKGGGKTKSVKEGEIIILHTGVNDIVGYDQILWKTEDVIVGEINKKTNIYDIEEERFKGRLQLNEKSGSLTISDSKTKDSGVYHLNMSSSTHTLQRTISVTVREQDMTDRKTLIGIIVFLVLLLVGAIAGFLIYWKWTSKYQI</sequence>
<keyword evidence="1" id="KW-0812">Transmembrane</keyword>
<feature type="domain" description="Immunoglobulin V-set" evidence="2">
    <location>
        <begin position="141"/>
        <end position="192"/>
    </location>
</feature>
<name>A0A8C2EGL5_CYPCA</name>
<dbReference type="PANTHER" id="PTHR21063">
    <property type="entry name" value="LFA-3"/>
    <property type="match status" value="1"/>
</dbReference>
<feature type="transmembrane region" description="Helical" evidence="1">
    <location>
        <begin position="203"/>
        <end position="225"/>
    </location>
</feature>
<protein>
    <recommendedName>
        <fullName evidence="2">Immunoglobulin V-set domain-containing protein</fullName>
    </recommendedName>
</protein>
<organism evidence="3 4">
    <name type="scientific">Cyprinus carpio</name>
    <name type="common">Common carp</name>
    <dbReference type="NCBI Taxonomy" id="7962"/>
    <lineage>
        <taxon>Eukaryota</taxon>
        <taxon>Metazoa</taxon>
        <taxon>Chordata</taxon>
        <taxon>Craniata</taxon>
        <taxon>Vertebrata</taxon>
        <taxon>Euteleostomi</taxon>
        <taxon>Actinopterygii</taxon>
        <taxon>Neopterygii</taxon>
        <taxon>Teleostei</taxon>
        <taxon>Ostariophysi</taxon>
        <taxon>Cypriniformes</taxon>
        <taxon>Cyprinidae</taxon>
        <taxon>Cyprininae</taxon>
        <taxon>Cyprinus</taxon>
    </lineage>
</organism>
<dbReference type="PANTHER" id="PTHR21063:SF4">
    <property type="entry name" value="CD48 ANTIGEN-RELATED"/>
    <property type="match status" value="1"/>
</dbReference>
<dbReference type="InterPro" id="IPR013783">
    <property type="entry name" value="Ig-like_fold"/>
</dbReference>
<dbReference type="Ensembl" id="ENSCCRT00020044490.1">
    <property type="protein sequence ID" value="ENSCCRP00020040782.1"/>
    <property type="gene ID" value="ENSCCRG00020018149.1"/>
</dbReference>
<evidence type="ECO:0000313" key="4">
    <source>
        <dbReference type="Proteomes" id="UP000694701"/>
    </source>
</evidence>
<dbReference type="InterPro" id="IPR036179">
    <property type="entry name" value="Ig-like_dom_sf"/>
</dbReference>
<dbReference type="Proteomes" id="UP000694701">
    <property type="component" value="Unplaced"/>
</dbReference>
<dbReference type="AlphaFoldDB" id="A0A8C2EGL5"/>
<dbReference type="InterPro" id="IPR013106">
    <property type="entry name" value="Ig_V-set"/>
</dbReference>
<proteinExistence type="predicted"/>
<reference evidence="3" key="1">
    <citation type="submission" date="2025-08" db="UniProtKB">
        <authorList>
            <consortium name="Ensembl"/>
        </authorList>
    </citation>
    <scope>IDENTIFICATION</scope>
</reference>
<keyword evidence="1" id="KW-1133">Transmembrane helix</keyword>
<accession>A0A8C2EGL5</accession>